<evidence type="ECO:0000256" key="1">
    <source>
        <dbReference type="SAM" id="Phobius"/>
    </source>
</evidence>
<reference evidence="2 3" key="1">
    <citation type="submission" date="2024-04" db="EMBL/GenBank/DDBJ databases">
        <authorList>
            <consortium name="Genoscope - CEA"/>
            <person name="William W."/>
        </authorList>
    </citation>
    <scope>NUCLEOTIDE SEQUENCE [LARGE SCALE GENOMIC DNA]</scope>
</reference>
<evidence type="ECO:0000313" key="2">
    <source>
        <dbReference type="EMBL" id="CAL1544221.1"/>
    </source>
</evidence>
<keyword evidence="1" id="KW-0812">Transmembrane</keyword>
<dbReference type="AlphaFoldDB" id="A0AAV2IF94"/>
<sequence>MAQLQDMNPIKFGQMETSSSSIEGTVFAMYRETVSSVMSTAYSSHYVPVLPSTTEANDYEVHSDLVVALSCVIAVCIMALLTILLVLLLTSYKKTSRPAQVSPMNDETEQTDQ</sequence>
<feature type="transmembrane region" description="Helical" evidence="1">
    <location>
        <begin position="65"/>
        <end position="89"/>
    </location>
</feature>
<protein>
    <submittedName>
        <fullName evidence="2">Uncharacterized protein</fullName>
    </submittedName>
</protein>
<evidence type="ECO:0000313" key="3">
    <source>
        <dbReference type="Proteomes" id="UP001497497"/>
    </source>
</evidence>
<comment type="caution">
    <text evidence="2">The sequence shown here is derived from an EMBL/GenBank/DDBJ whole genome shotgun (WGS) entry which is preliminary data.</text>
</comment>
<keyword evidence="1" id="KW-1133">Transmembrane helix</keyword>
<gene>
    <name evidence="2" type="ORF">GSLYS_00017734001</name>
</gene>
<dbReference type="EMBL" id="CAXITT010000607">
    <property type="protein sequence ID" value="CAL1544221.1"/>
    <property type="molecule type" value="Genomic_DNA"/>
</dbReference>
<organism evidence="2 3">
    <name type="scientific">Lymnaea stagnalis</name>
    <name type="common">Great pond snail</name>
    <name type="synonym">Helix stagnalis</name>
    <dbReference type="NCBI Taxonomy" id="6523"/>
    <lineage>
        <taxon>Eukaryota</taxon>
        <taxon>Metazoa</taxon>
        <taxon>Spiralia</taxon>
        <taxon>Lophotrochozoa</taxon>
        <taxon>Mollusca</taxon>
        <taxon>Gastropoda</taxon>
        <taxon>Heterobranchia</taxon>
        <taxon>Euthyneura</taxon>
        <taxon>Panpulmonata</taxon>
        <taxon>Hygrophila</taxon>
        <taxon>Lymnaeoidea</taxon>
        <taxon>Lymnaeidae</taxon>
        <taxon>Lymnaea</taxon>
    </lineage>
</organism>
<keyword evidence="3" id="KW-1185">Reference proteome</keyword>
<dbReference type="Proteomes" id="UP001497497">
    <property type="component" value="Unassembled WGS sequence"/>
</dbReference>
<keyword evidence="1" id="KW-0472">Membrane</keyword>
<proteinExistence type="predicted"/>
<name>A0AAV2IF94_LYMST</name>
<accession>A0AAV2IF94</accession>